<dbReference type="EMBL" id="JABBPG010000002">
    <property type="protein sequence ID" value="NOU49828.1"/>
    <property type="molecule type" value="Genomic_DNA"/>
</dbReference>
<feature type="non-terminal residue" evidence="1">
    <location>
        <position position="1"/>
    </location>
</feature>
<organism evidence="1 2">
    <name type="scientific">Pseudoalteromonas caenipelagi</name>
    <dbReference type="NCBI Taxonomy" id="2726988"/>
    <lineage>
        <taxon>Bacteria</taxon>
        <taxon>Pseudomonadati</taxon>
        <taxon>Pseudomonadota</taxon>
        <taxon>Gammaproteobacteria</taxon>
        <taxon>Alteromonadales</taxon>
        <taxon>Pseudoalteromonadaceae</taxon>
        <taxon>Pseudoalteromonas</taxon>
    </lineage>
</organism>
<evidence type="ECO:0000313" key="1">
    <source>
        <dbReference type="EMBL" id="NOU49828.1"/>
    </source>
</evidence>
<dbReference type="AlphaFoldDB" id="A0A849VAD6"/>
<dbReference type="Gene3D" id="2.180.10.10">
    <property type="entry name" value="RHS repeat-associated core"/>
    <property type="match status" value="2"/>
</dbReference>
<gene>
    <name evidence="1" type="ORF">HG263_04675</name>
</gene>
<dbReference type="InterPro" id="IPR050708">
    <property type="entry name" value="T6SS_VgrG/RHS"/>
</dbReference>
<dbReference type="RefSeq" id="WP_171624920.1">
    <property type="nucleotide sequence ID" value="NZ_JABBPG010000002.1"/>
</dbReference>
<dbReference type="PANTHER" id="PTHR32305">
    <property type="match status" value="1"/>
</dbReference>
<evidence type="ECO:0000313" key="2">
    <source>
        <dbReference type="Proteomes" id="UP000586305"/>
    </source>
</evidence>
<proteinExistence type="predicted"/>
<comment type="caution">
    <text evidence="1">The sequence shown here is derived from an EMBL/GenBank/DDBJ whole genome shotgun (WGS) entry which is preliminary data.</text>
</comment>
<protein>
    <submittedName>
        <fullName evidence="1">RHS repeat-associated core domain-containing protein</fullName>
    </submittedName>
</protein>
<dbReference type="InterPro" id="IPR022385">
    <property type="entry name" value="Rhs_assc_core"/>
</dbReference>
<keyword evidence="2" id="KW-1185">Reference proteome</keyword>
<dbReference type="NCBIfam" id="TIGR03696">
    <property type="entry name" value="Rhs_assc_core"/>
    <property type="match status" value="1"/>
</dbReference>
<dbReference type="PANTHER" id="PTHR32305:SF15">
    <property type="entry name" value="PROTEIN RHSA-RELATED"/>
    <property type="match status" value="1"/>
</dbReference>
<sequence length="882" mass="95954">WEYRYNALGQLKWQKDANGQVTWINYDNLGRVTQRISNAQSSAAESRCFSYDEMAAGTKSAEWVMPGHACTGGTTVYQQSYVYDALLRPESAVIETRVGDDVITQQQRTFYDGLSRPYLKQLSNNYAVGYEYNAQGFRVAEFGLRYNEETKQVEKTELSRVSAMNFRGQPTQVSYLGGQSQTFSYDDYTGLSSGMSASGISNTLNASASALSTNYVYNAFGQLDSRTISGLYDQDRTESFEYDGLNRLKQATFNYGGASVNTYYCYDALGNMTTKGSTSQCSSNTGHFSYGDASRSKGNAGVHALYKDSLTGKTFNYDNNGNMTNDGSRHLTYSGFDKVTHIRQAGNMEVNFRYGAGHSRYYRKDTYLNGQDEATGKVDSETFYYGAFERISKNSGTVYQYTIGNMLVTENLTTGELTHKLMVKDHQGSVLAISEVNDTQTGGTISQAFRYDPFGQQFVITANKFDVFTGYQRQGFTGHEMLNGLNIIHMNGRIYDPTLGRFLQADPFIQAPSNSQSYNRYSYVWNNPLSYTDPSGYFVKWMMKKTGTWNLLRAVGKIPVLNTIAVVALNFIPGCQGWCSAMAMAAYTGAQTYAMTGSFGAGLRAGAISMAQSWALGKIGKSAAWGKAGTASNIFANAMVGGVVSELQGGKFGHGFVAAGVTSAFKSMLNDIGGENSANAAIERGDVSALEMYKLHRIVGAAVIGGTASVLSGGKFANGAISGAFTQAFNGEVSNKVSAWDRAKWSYEQRLKMGKLKVGADATGALLAGEGSAIRNSYFPDGTFVVVAHGNQDGIALEMYGIPVSDPKQIKGWLISKGYKGDKPIFLNSCYSGENGVAQTIADLYPDQMVIAPSSGITNLSLGGGNYFVGDRSAYYKEFKAK</sequence>
<name>A0A849VAD6_9GAMM</name>
<dbReference type="Proteomes" id="UP000586305">
    <property type="component" value="Unassembled WGS sequence"/>
</dbReference>
<accession>A0A849VAD6</accession>
<reference evidence="1 2" key="1">
    <citation type="submission" date="2020-04" db="EMBL/GenBank/DDBJ databases">
        <title>Pseudoalteromonas caenipelagi sp. nov., isolated from a tidal flat.</title>
        <authorList>
            <person name="Park S."/>
            <person name="Yoon J.-H."/>
        </authorList>
    </citation>
    <scope>NUCLEOTIDE SEQUENCE [LARGE SCALE GENOMIC DNA]</scope>
    <source>
        <strain evidence="1 2">JBTF-M23</strain>
    </source>
</reference>